<comment type="caution">
    <text evidence="1">The sequence shown here is derived from an EMBL/GenBank/DDBJ whole genome shotgun (WGS) entry which is preliminary data.</text>
</comment>
<dbReference type="AlphaFoldDB" id="A0A8J2Q105"/>
<accession>A0A8J2Q105</accession>
<dbReference type="EMBL" id="CAJVCH010570938">
    <property type="protein sequence ID" value="CAG7836232.1"/>
    <property type="molecule type" value="Genomic_DNA"/>
</dbReference>
<organism evidence="1 2">
    <name type="scientific">Allacma fusca</name>
    <dbReference type="NCBI Taxonomy" id="39272"/>
    <lineage>
        <taxon>Eukaryota</taxon>
        <taxon>Metazoa</taxon>
        <taxon>Ecdysozoa</taxon>
        <taxon>Arthropoda</taxon>
        <taxon>Hexapoda</taxon>
        <taxon>Collembola</taxon>
        <taxon>Symphypleona</taxon>
        <taxon>Sminthuridae</taxon>
        <taxon>Allacma</taxon>
    </lineage>
</organism>
<feature type="non-terminal residue" evidence="1">
    <location>
        <position position="1"/>
    </location>
</feature>
<proteinExistence type="predicted"/>
<sequence>YSNEAHIVKKRKEVYTKINTIVFQNPLPFEEIFG</sequence>
<keyword evidence="2" id="KW-1185">Reference proteome</keyword>
<dbReference type="Proteomes" id="UP000708208">
    <property type="component" value="Unassembled WGS sequence"/>
</dbReference>
<reference evidence="1" key="1">
    <citation type="submission" date="2021-06" db="EMBL/GenBank/DDBJ databases">
        <authorList>
            <person name="Hodson N. C."/>
            <person name="Mongue J. A."/>
            <person name="Jaron S. K."/>
        </authorList>
    </citation>
    <scope>NUCLEOTIDE SEQUENCE</scope>
</reference>
<evidence type="ECO:0000313" key="1">
    <source>
        <dbReference type="EMBL" id="CAG7836232.1"/>
    </source>
</evidence>
<evidence type="ECO:0000313" key="2">
    <source>
        <dbReference type="Proteomes" id="UP000708208"/>
    </source>
</evidence>
<protein>
    <submittedName>
        <fullName evidence="1">Uncharacterized protein</fullName>
    </submittedName>
</protein>
<gene>
    <name evidence="1" type="ORF">AFUS01_LOCUS45496</name>
</gene>
<name>A0A8J2Q105_9HEXA</name>